<sequence>MNLLLPVQRRHQKKPPAIPFPLFVFRHYYAQVGSPIKWEPIKGRMAFEALILHRQENTNYDKRIFKHAWMSMLCETEHQILSSNSILYLHCNLLSGTTLKQRSIIL</sequence>
<evidence type="ECO:0000313" key="2">
    <source>
        <dbReference type="Proteomes" id="UP000826195"/>
    </source>
</evidence>
<accession>A0AAV7II89</accession>
<reference evidence="1 2" key="1">
    <citation type="journal article" date="2021" name="J. Hered.">
        <title>A chromosome-level genome assembly of the parasitoid wasp, Cotesia glomerata (Hymenoptera: Braconidae).</title>
        <authorList>
            <person name="Pinto B.J."/>
            <person name="Weis J.J."/>
            <person name="Gamble T."/>
            <person name="Ode P.J."/>
            <person name="Paul R."/>
            <person name="Zaspel J.M."/>
        </authorList>
    </citation>
    <scope>NUCLEOTIDE SEQUENCE [LARGE SCALE GENOMIC DNA]</scope>
    <source>
        <strain evidence="1">CgM1</strain>
    </source>
</reference>
<comment type="caution">
    <text evidence="1">The sequence shown here is derived from an EMBL/GenBank/DDBJ whole genome shotgun (WGS) entry which is preliminary data.</text>
</comment>
<evidence type="ECO:0000313" key="1">
    <source>
        <dbReference type="EMBL" id="KAH0561261.1"/>
    </source>
</evidence>
<organism evidence="1 2">
    <name type="scientific">Cotesia glomerata</name>
    <name type="common">Lepidopteran parasitic wasp</name>
    <name type="synonym">Apanteles glomeratus</name>
    <dbReference type="NCBI Taxonomy" id="32391"/>
    <lineage>
        <taxon>Eukaryota</taxon>
        <taxon>Metazoa</taxon>
        <taxon>Ecdysozoa</taxon>
        <taxon>Arthropoda</taxon>
        <taxon>Hexapoda</taxon>
        <taxon>Insecta</taxon>
        <taxon>Pterygota</taxon>
        <taxon>Neoptera</taxon>
        <taxon>Endopterygota</taxon>
        <taxon>Hymenoptera</taxon>
        <taxon>Apocrita</taxon>
        <taxon>Ichneumonoidea</taxon>
        <taxon>Braconidae</taxon>
        <taxon>Microgastrinae</taxon>
        <taxon>Cotesia</taxon>
    </lineage>
</organism>
<dbReference type="AlphaFoldDB" id="A0AAV7II89"/>
<gene>
    <name evidence="1" type="ORF">KQX54_015461</name>
</gene>
<name>A0AAV7II89_COTGL</name>
<keyword evidence="2" id="KW-1185">Reference proteome</keyword>
<dbReference type="Proteomes" id="UP000826195">
    <property type="component" value="Unassembled WGS sequence"/>
</dbReference>
<proteinExistence type="predicted"/>
<dbReference type="EMBL" id="JAHXZJ010000374">
    <property type="protein sequence ID" value="KAH0561261.1"/>
    <property type="molecule type" value="Genomic_DNA"/>
</dbReference>
<protein>
    <submittedName>
        <fullName evidence="1">Uncharacterized protein</fullName>
    </submittedName>
</protein>